<dbReference type="InterPro" id="IPR032816">
    <property type="entry name" value="VTT_dom"/>
</dbReference>
<evidence type="ECO:0000256" key="6">
    <source>
        <dbReference type="RuleBase" id="RU366058"/>
    </source>
</evidence>
<name>U7QRA4_9CYAN</name>
<organism evidence="8 9">
    <name type="scientific">Lyngbya aestuarii BL J</name>
    <dbReference type="NCBI Taxonomy" id="1348334"/>
    <lineage>
        <taxon>Bacteria</taxon>
        <taxon>Bacillati</taxon>
        <taxon>Cyanobacteriota</taxon>
        <taxon>Cyanophyceae</taxon>
        <taxon>Oscillatoriophycideae</taxon>
        <taxon>Oscillatoriales</taxon>
        <taxon>Microcoleaceae</taxon>
        <taxon>Lyngbya</taxon>
    </lineage>
</organism>
<dbReference type="PANTHER" id="PTHR12677:SF59">
    <property type="entry name" value="GOLGI APPARATUS MEMBRANE PROTEIN TVP38-RELATED"/>
    <property type="match status" value="1"/>
</dbReference>
<evidence type="ECO:0000259" key="7">
    <source>
        <dbReference type="Pfam" id="PF09335"/>
    </source>
</evidence>
<feature type="transmembrane region" description="Helical" evidence="6">
    <location>
        <begin position="188"/>
        <end position="208"/>
    </location>
</feature>
<evidence type="ECO:0000256" key="2">
    <source>
        <dbReference type="ARBA" id="ARBA00022475"/>
    </source>
</evidence>
<keyword evidence="5 6" id="KW-0472">Membrane</keyword>
<feature type="transmembrane region" description="Helical" evidence="6">
    <location>
        <begin position="126"/>
        <end position="145"/>
    </location>
</feature>
<dbReference type="GO" id="GO:0005886">
    <property type="term" value="C:plasma membrane"/>
    <property type="evidence" value="ECO:0007669"/>
    <property type="project" value="UniProtKB-SubCell"/>
</dbReference>
<evidence type="ECO:0000256" key="5">
    <source>
        <dbReference type="ARBA" id="ARBA00023136"/>
    </source>
</evidence>
<proteinExistence type="inferred from homology"/>
<sequence length="217" mass="24228">MFKNKNELIKLVFLCVLITVIAFYCLSRFNLEHLQTQLQQMGIFAPILYIFVYTVATILILPSTALNLLGGAFFGVWWGTLWTSIAAITAAIVAFTFTRTVGRKWVKNKLAGRWQVLDAEIHQGGLFYLFAIRLLPIIPYGLVNFTSGLTSISFKDYFIATTLGTVPGLLPFVMLGSSGLKAVKTGEILPLITALSLIGMLVFGATWYRRHRTQKLK</sequence>
<dbReference type="PANTHER" id="PTHR12677">
    <property type="entry name" value="GOLGI APPARATUS MEMBRANE PROTEIN TVP38-RELATED"/>
    <property type="match status" value="1"/>
</dbReference>
<dbReference type="InterPro" id="IPR015414">
    <property type="entry name" value="TMEM64"/>
</dbReference>
<comment type="caution">
    <text evidence="8">The sequence shown here is derived from an EMBL/GenBank/DDBJ whole genome shotgun (WGS) entry which is preliminary data.</text>
</comment>
<keyword evidence="2 6" id="KW-1003">Cell membrane</keyword>
<evidence type="ECO:0000256" key="3">
    <source>
        <dbReference type="ARBA" id="ARBA00022692"/>
    </source>
</evidence>
<dbReference type="PATRIC" id="fig|1348334.3.peg.293"/>
<evidence type="ECO:0000313" key="8">
    <source>
        <dbReference type="EMBL" id="ERT09655.1"/>
    </source>
</evidence>
<feature type="transmembrane region" description="Helical" evidence="6">
    <location>
        <begin position="12"/>
        <end position="31"/>
    </location>
</feature>
<keyword evidence="9" id="KW-1185">Reference proteome</keyword>
<feature type="transmembrane region" description="Helical" evidence="6">
    <location>
        <begin position="73"/>
        <end position="97"/>
    </location>
</feature>
<protein>
    <recommendedName>
        <fullName evidence="6">TVP38/TMEM64 family membrane protein</fullName>
    </recommendedName>
</protein>
<dbReference type="OrthoDB" id="9812980at2"/>
<accession>U7QRA4</accession>
<dbReference type="AlphaFoldDB" id="U7QRA4"/>
<feature type="transmembrane region" description="Helical" evidence="6">
    <location>
        <begin position="157"/>
        <end position="176"/>
    </location>
</feature>
<feature type="domain" description="VTT" evidence="7">
    <location>
        <begin position="61"/>
        <end position="177"/>
    </location>
</feature>
<keyword evidence="4 6" id="KW-1133">Transmembrane helix</keyword>
<keyword evidence="3 6" id="KW-0812">Transmembrane</keyword>
<reference evidence="8 9" key="1">
    <citation type="journal article" date="2013" name="Front. Microbiol.">
        <title>Comparative genomic analyses of the cyanobacterium, Lyngbya aestuarii BL J, a powerful hydrogen producer.</title>
        <authorList>
            <person name="Kothari A."/>
            <person name="Vaughn M."/>
            <person name="Garcia-Pichel F."/>
        </authorList>
    </citation>
    <scope>NUCLEOTIDE SEQUENCE [LARGE SCALE GENOMIC DNA]</scope>
    <source>
        <strain evidence="8 9">BL J</strain>
    </source>
</reference>
<feature type="transmembrane region" description="Helical" evidence="6">
    <location>
        <begin position="43"/>
        <end position="61"/>
    </location>
</feature>
<gene>
    <name evidence="8" type="ORF">M595_0297</name>
</gene>
<evidence type="ECO:0000256" key="4">
    <source>
        <dbReference type="ARBA" id="ARBA00022989"/>
    </source>
</evidence>
<dbReference type="Pfam" id="PF09335">
    <property type="entry name" value="VTT_dom"/>
    <property type="match status" value="1"/>
</dbReference>
<comment type="subcellular location">
    <subcellularLocation>
        <location evidence="1 6">Cell membrane</location>
        <topology evidence="1 6">Multi-pass membrane protein</topology>
    </subcellularLocation>
</comment>
<comment type="similarity">
    <text evidence="6">Belongs to the TVP38/TMEM64 family.</text>
</comment>
<dbReference type="Proteomes" id="UP000017127">
    <property type="component" value="Unassembled WGS sequence"/>
</dbReference>
<dbReference type="RefSeq" id="WP_023064155.1">
    <property type="nucleotide sequence ID" value="NZ_AUZM01000002.1"/>
</dbReference>
<evidence type="ECO:0000313" key="9">
    <source>
        <dbReference type="Proteomes" id="UP000017127"/>
    </source>
</evidence>
<dbReference type="EMBL" id="AUZM01000002">
    <property type="protein sequence ID" value="ERT09655.1"/>
    <property type="molecule type" value="Genomic_DNA"/>
</dbReference>
<evidence type="ECO:0000256" key="1">
    <source>
        <dbReference type="ARBA" id="ARBA00004651"/>
    </source>
</evidence>